<dbReference type="Gene3D" id="4.10.260.20">
    <property type="entry name" value="Iron hydrogenase, small subunit"/>
    <property type="match status" value="1"/>
</dbReference>
<dbReference type="Gene3D" id="3.30.70.20">
    <property type="match status" value="1"/>
</dbReference>
<evidence type="ECO:0000259" key="11">
    <source>
        <dbReference type="PROSITE" id="PS51839"/>
    </source>
</evidence>
<dbReference type="NCBIfam" id="NF040763">
    <property type="entry name" value="FeFe_hydrog_A6"/>
    <property type="match status" value="1"/>
</dbReference>
<evidence type="ECO:0000256" key="6">
    <source>
        <dbReference type="ARBA" id="ARBA00023002"/>
    </source>
</evidence>
<keyword evidence="4" id="KW-0479">Metal-binding</keyword>
<keyword evidence="2" id="KW-0004">4Fe-4S</keyword>
<dbReference type="InterPro" id="IPR036010">
    <property type="entry name" value="2Fe-2S_ferredoxin-like_sf"/>
</dbReference>
<organism evidence="12 13">
    <name type="scientific">Symbiobacterium thermophilum</name>
    <dbReference type="NCBI Taxonomy" id="2734"/>
    <lineage>
        <taxon>Bacteria</taxon>
        <taxon>Bacillati</taxon>
        <taxon>Bacillota</taxon>
        <taxon>Clostridia</taxon>
        <taxon>Eubacteriales</taxon>
        <taxon>Symbiobacteriaceae</taxon>
        <taxon>Symbiobacterium</taxon>
    </lineage>
</organism>
<dbReference type="InterPro" id="IPR054351">
    <property type="entry name" value="NADH_UbQ_OxRdtase_ferredoxin"/>
</dbReference>
<dbReference type="InterPro" id="IPR013352">
    <property type="entry name" value="Fe_hydrogenase_subset"/>
</dbReference>
<dbReference type="InterPro" id="IPR049830">
    <property type="entry name" value="HndD"/>
</dbReference>
<dbReference type="InterPro" id="IPR036991">
    <property type="entry name" value="Fe_hydrogenase_ssu_sf"/>
</dbReference>
<dbReference type="SUPFAM" id="SSF53920">
    <property type="entry name" value="Fe-only hydrogenase"/>
    <property type="match status" value="1"/>
</dbReference>
<dbReference type="Gene3D" id="3.10.20.740">
    <property type="match status" value="1"/>
</dbReference>
<keyword evidence="3" id="KW-0001">2Fe-2S</keyword>
<comment type="caution">
    <text evidence="12">The sequence shown here is derived from an EMBL/GenBank/DDBJ whole genome shotgun (WGS) entry which is preliminary data.</text>
</comment>
<dbReference type="Pfam" id="PF10588">
    <property type="entry name" value="NADH-G_4Fe-4S_3"/>
    <property type="match status" value="1"/>
</dbReference>
<feature type="domain" description="4Fe-4S ferredoxin-type" evidence="10">
    <location>
        <begin position="137"/>
        <end position="167"/>
    </location>
</feature>
<dbReference type="InterPro" id="IPR001041">
    <property type="entry name" value="2Fe-2S_ferredoxin-type"/>
</dbReference>
<feature type="domain" description="2Fe-2S ferredoxin-type" evidence="9">
    <location>
        <begin position="1"/>
        <end position="78"/>
    </location>
</feature>
<evidence type="ECO:0000256" key="4">
    <source>
        <dbReference type="ARBA" id="ARBA00022723"/>
    </source>
</evidence>
<dbReference type="SUPFAM" id="SSF54292">
    <property type="entry name" value="2Fe-2S ferredoxin-like"/>
    <property type="match status" value="1"/>
</dbReference>
<dbReference type="GO" id="GO:0051537">
    <property type="term" value="F:2 iron, 2 sulfur cluster binding"/>
    <property type="evidence" value="ECO:0007669"/>
    <property type="project" value="UniProtKB-KW"/>
</dbReference>
<dbReference type="CDD" id="cd00207">
    <property type="entry name" value="fer2"/>
    <property type="match status" value="1"/>
</dbReference>
<dbReference type="InterPro" id="IPR017896">
    <property type="entry name" value="4Fe4S_Fe-S-bd"/>
</dbReference>
<dbReference type="SMART" id="SM00902">
    <property type="entry name" value="Fe_hyd_SSU"/>
    <property type="match status" value="1"/>
</dbReference>
<keyword evidence="6" id="KW-0560">Oxidoreductase</keyword>
<dbReference type="GO" id="GO:0016020">
    <property type="term" value="C:membrane"/>
    <property type="evidence" value="ECO:0007669"/>
    <property type="project" value="InterPro"/>
</dbReference>
<keyword evidence="7" id="KW-0408">Iron</keyword>
<dbReference type="Proteomes" id="UP000732377">
    <property type="component" value="Unassembled WGS sequence"/>
</dbReference>
<dbReference type="SUPFAM" id="SSF54862">
    <property type="entry name" value="4Fe-4S ferredoxins"/>
    <property type="match status" value="1"/>
</dbReference>
<evidence type="ECO:0000259" key="9">
    <source>
        <dbReference type="PROSITE" id="PS51085"/>
    </source>
</evidence>
<dbReference type="PANTHER" id="PTHR11615">
    <property type="entry name" value="NITRATE, FORMATE, IRON DEHYDROGENASE"/>
    <property type="match status" value="1"/>
</dbReference>
<dbReference type="Gene3D" id="3.40.50.1780">
    <property type="match status" value="1"/>
</dbReference>
<dbReference type="InterPro" id="IPR004108">
    <property type="entry name" value="Fe_hydrogenase_lsu_C"/>
</dbReference>
<dbReference type="RefSeq" id="WP_273379192.1">
    <property type="nucleotide sequence ID" value="NZ_PIUK01000064.1"/>
</dbReference>
<dbReference type="Pfam" id="PF13510">
    <property type="entry name" value="Fer2_4"/>
    <property type="match status" value="1"/>
</dbReference>
<dbReference type="FunFam" id="3.30.70.20:FF:000035">
    <property type="entry name" value="Iron hydrogenase 1"/>
    <property type="match status" value="1"/>
</dbReference>
<sequence>MIQLTIDRRPVSVEPGTTVLEAARQNGIHIPTLCYLKDINKIGACRMCLVEVEGARGLQTACTVPCTDGMVVHTNTPAVREARKLVLELLLSDHNIECPTCLRAGNCELMQLAQEMGVRTVPLRGAHHEAHRDVASGAIAVDSSKCVLCQRCVAVCREVQGVSAIAVTGRGFESRVSPFFGVSLNDAACALCGQCTVVCPTGALTEYDETEAVWRALLDPGKHVIVQTAPAVRVQIGEPFGLQPGAISTGKMVAGLRRLGFDQVFDTVFGADLTIMEEATELIQRLQKGGPLPLITSCSPGWVKYAEHFFPEMLENLSTCKSPQQMFGAMAKTYYAEKAGIDPADIVVVSVMPCTAKKFEANRPEMRASGYQDVDYVLTTRELARMFRQAGIDLTSLPEEEFDTPLGLGTGAGTIFGTTGGVMEAALRTAAAWLEPGSPSPKIEFEEVRGIPFQVREATVTLNGVTLNVAVANGLGAAGWLMEQVSKGLKNYHFIEIMGCPGGCIGGGGQPIPAKGPNALDEVRLARIASLYTIDERMTIRRSHENPAIQQLYAEYLGQPGSERAHHLLHTHYQARVPAGIRRQQPAR</sequence>
<evidence type="ECO:0000256" key="3">
    <source>
        <dbReference type="ARBA" id="ARBA00022714"/>
    </source>
</evidence>
<dbReference type="GO" id="GO:0005506">
    <property type="term" value="F:iron ion binding"/>
    <property type="evidence" value="ECO:0007669"/>
    <property type="project" value="InterPro"/>
</dbReference>
<comment type="cofactor">
    <cofactor evidence="1">
        <name>[4Fe-4S] cluster</name>
        <dbReference type="ChEBI" id="CHEBI:49883"/>
    </cofactor>
</comment>
<evidence type="ECO:0000313" key="13">
    <source>
        <dbReference type="Proteomes" id="UP000732377"/>
    </source>
</evidence>
<dbReference type="InterPro" id="IPR050340">
    <property type="entry name" value="Cytosolic_Fe-S_CAF"/>
</dbReference>
<dbReference type="EMBL" id="PIUK01000064">
    <property type="protein sequence ID" value="MBY6276192.1"/>
    <property type="molecule type" value="Genomic_DNA"/>
</dbReference>
<evidence type="ECO:0000313" key="12">
    <source>
        <dbReference type="EMBL" id="MBY6276192.1"/>
    </source>
</evidence>
<dbReference type="PROSITE" id="PS00198">
    <property type="entry name" value="4FE4S_FER_1"/>
    <property type="match status" value="1"/>
</dbReference>
<dbReference type="InterPro" id="IPR003149">
    <property type="entry name" value="Fe_hydrogenase_ssu"/>
</dbReference>
<dbReference type="Gene3D" id="3.40.950.10">
    <property type="entry name" value="Fe-only Hydrogenase (Larger Subunit), Chain L, domain 3"/>
    <property type="match status" value="1"/>
</dbReference>
<dbReference type="InterPro" id="IPR017900">
    <property type="entry name" value="4Fe4S_Fe_S_CS"/>
</dbReference>
<evidence type="ECO:0000256" key="5">
    <source>
        <dbReference type="ARBA" id="ARBA00022737"/>
    </source>
</evidence>
<accession>A0A953I3D7</accession>
<evidence type="ECO:0000256" key="8">
    <source>
        <dbReference type="ARBA" id="ARBA00023014"/>
    </source>
</evidence>
<evidence type="ECO:0000259" key="10">
    <source>
        <dbReference type="PROSITE" id="PS51379"/>
    </source>
</evidence>
<dbReference type="InterPro" id="IPR019574">
    <property type="entry name" value="NADH_UbQ_OxRdtase_Gsu_4Fe4S-bd"/>
</dbReference>
<dbReference type="PROSITE" id="PS51839">
    <property type="entry name" value="4FE4S_HC3"/>
    <property type="match status" value="1"/>
</dbReference>
<dbReference type="Pfam" id="PF02256">
    <property type="entry name" value="Fe_hyd_SSU"/>
    <property type="match status" value="1"/>
</dbReference>
<dbReference type="PROSITE" id="PS00641">
    <property type="entry name" value="COMPLEX1_75K_1"/>
    <property type="match status" value="1"/>
</dbReference>
<gene>
    <name evidence="12" type="ORF">CWE10_08220</name>
</gene>
<keyword evidence="5" id="KW-0677">Repeat</keyword>
<dbReference type="GO" id="GO:0042773">
    <property type="term" value="P:ATP synthesis coupled electron transport"/>
    <property type="evidence" value="ECO:0007669"/>
    <property type="project" value="InterPro"/>
</dbReference>
<dbReference type="GO" id="GO:0008137">
    <property type="term" value="F:NADH dehydrogenase (ubiquinone) activity"/>
    <property type="evidence" value="ECO:0007669"/>
    <property type="project" value="InterPro"/>
</dbReference>
<dbReference type="Pfam" id="PF22117">
    <property type="entry name" value="Fer4_Nqo3"/>
    <property type="match status" value="1"/>
</dbReference>
<evidence type="ECO:0000256" key="7">
    <source>
        <dbReference type="ARBA" id="ARBA00023004"/>
    </source>
</evidence>
<dbReference type="PROSITE" id="PS51085">
    <property type="entry name" value="2FE2S_FER_2"/>
    <property type="match status" value="1"/>
</dbReference>
<dbReference type="InterPro" id="IPR009016">
    <property type="entry name" value="Fe_hydrogenase"/>
</dbReference>
<dbReference type="FunFam" id="3.10.20.740:FF:000005">
    <property type="entry name" value="NADH:ubiquinone oxidoreductase subunit"/>
    <property type="match status" value="1"/>
</dbReference>
<dbReference type="GO" id="GO:0051539">
    <property type="term" value="F:4 iron, 4 sulfur cluster binding"/>
    <property type="evidence" value="ECO:0007669"/>
    <property type="project" value="UniProtKB-KW"/>
</dbReference>
<dbReference type="InterPro" id="IPR000283">
    <property type="entry name" value="NADH_UbQ_OxRdtase_75kDa_su_CS"/>
</dbReference>
<evidence type="ECO:0000256" key="1">
    <source>
        <dbReference type="ARBA" id="ARBA00001966"/>
    </source>
</evidence>
<dbReference type="SMART" id="SM00929">
    <property type="entry name" value="NADH-G_4Fe-4S_3"/>
    <property type="match status" value="1"/>
</dbReference>
<keyword evidence="8" id="KW-0411">Iron-sulfur</keyword>
<protein>
    <submittedName>
        <fullName evidence="12">Ferredoxin</fullName>
    </submittedName>
</protein>
<feature type="domain" description="4Fe-4S ferredoxin-type" evidence="10">
    <location>
        <begin position="180"/>
        <end position="209"/>
    </location>
</feature>
<dbReference type="PROSITE" id="PS51379">
    <property type="entry name" value="4FE4S_FER_2"/>
    <property type="match status" value="2"/>
</dbReference>
<dbReference type="AlphaFoldDB" id="A0A953I3D7"/>
<name>A0A953I3D7_SYMTR</name>
<proteinExistence type="predicted"/>
<evidence type="ECO:0000256" key="2">
    <source>
        <dbReference type="ARBA" id="ARBA00022485"/>
    </source>
</evidence>
<dbReference type="NCBIfam" id="TIGR02512">
    <property type="entry name" value="FeFe_hydrog_A"/>
    <property type="match status" value="1"/>
</dbReference>
<dbReference type="GO" id="GO:0008901">
    <property type="term" value="F:ferredoxin hydrogenase activity"/>
    <property type="evidence" value="ECO:0007669"/>
    <property type="project" value="InterPro"/>
</dbReference>
<dbReference type="Pfam" id="PF02906">
    <property type="entry name" value="Fe_hyd_lg_C"/>
    <property type="match status" value="1"/>
</dbReference>
<feature type="domain" description="4Fe-4S His(Cys)3-ligated-type" evidence="11">
    <location>
        <begin position="78"/>
        <end position="117"/>
    </location>
</feature>
<reference evidence="12" key="1">
    <citation type="submission" date="2017-11" db="EMBL/GenBank/DDBJ databases">
        <title>Three new genomes from thermophilic consortium.</title>
        <authorList>
            <person name="Quaggio R."/>
            <person name="Amgarten D."/>
            <person name="Setubal J.C."/>
        </authorList>
    </citation>
    <scope>NUCLEOTIDE SEQUENCE</scope>
    <source>
        <strain evidence="12">ZCTH01-B2</strain>
    </source>
</reference>